<dbReference type="Pfam" id="PF22022">
    <property type="entry name" value="Phage_int_M"/>
    <property type="match status" value="1"/>
</dbReference>
<protein>
    <submittedName>
        <fullName evidence="6">DUF4102 domain-containing protein</fullName>
    </submittedName>
</protein>
<dbReference type="PROSITE" id="PS51900">
    <property type="entry name" value="CB"/>
    <property type="match status" value="1"/>
</dbReference>
<dbReference type="PANTHER" id="PTHR30629">
    <property type="entry name" value="PROPHAGE INTEGRASE"/>
    <property type="match status" value="1"/>
</dbReference>
<evidence type="ECO:0000256" key="2">
    <source>
        <dbReference type="ARBA" id="ARBA00022908"/>
    </source>
</evidence>
<reference evidence="6 7" key="1">
    <citation type="submission" date="2019-08" db="EMBL/GenBank/DDBJ databases">
        <authorList>
            <person name="Wang G."/>
            <person name="Xu Z."/>
        </authorList>
    </citation>
    <scope>NUCLEOTIDE SEQUENCE [LARGE SCALE GENOMIC DNA]</scope>
    <source>
        <strain evidence="6 7">ZX</strain>
    </source>
</reference>
<dbReference type="InterPro" id="IPR025166">
    <property type="entry name" value="Integrase_DNA_bind_dom"/>
</dbReference>
<gene>
    <name evidence="6" type="ORF">FYJ91_04890</name>
</gene>
<keyword evidence="2" id="KW-0229">DNA integration</keyword>
<dbReference type="GO" id="GO:0015074">
    <property type="term" value="P:DNA integration"/>
    <property type="evidence" value="ECO:0007669"/>
    <property type="project" value="UniProtKB-KW"/>
</dbReference>
<dbReference type="AlphaFoldDB" id="A0A5D9CH73"/>
<dbReference type="InterPro" id="IPR050808">
    <property type="entry name" value="Phage_Integrase"/>
</dbReference>
<comment type="similarity">
    <text evidence="1">Belongs to the 'phage' integrase family.</text>
</comment>
<dbReference type="SUPFAM" id="SSF56349">
    <property type="entry name" value="DNA breaking-rejoining enzymes"/>
    <property type="match status" value="1"/>
</dbReference>
<dbReference type="InterPro" id="IPR010998">
    <property type="entry name" value="Integrase_recombinase_N"/>
</dbReference>
<dbReference type="Gene3D" id="1.10.150.130">
    <property type="match status" value="1"/>
</dbReference>
<dbReference type="GO" id="GO:0003677">
    <property type="term" value="F:DNA binding"/>
    <property type="evidence" value="ECO:0007669"/>
    <property type="project" value="UniProtKB-UniRule"/>
</dbReference>
<evidence type="ECO:0000256" key="1">
    <source>
        <dbReference type="ARBA" id="ARBA00008857"/>
    </source>
</evidence>
<dbReference type="InterPro" id="IPR011010">
    <property type="entry name" value="DNA_brk_join_enz"/>
</dbReference>
<dbReference type="InterPro" id="IPR053876">
    <property type="entry name" value="Phage_int_M"/>
</dbReference>
<sequence>MALSPLEVSSAKPGPSPYKLSDEKGLFLLVQPSGARLWRLKYRIHKVDRKLSLGAYPEVSLKQARDRRDEARRMVGEGIDPVAVRRREKLSQEVRAATTFRLVAYEYLEKMEAEERSEATMKKARWFRDLLDRDIGPLPAADITPQELFAALRKIERRGHRETANRTRAFASRVFRYAIVSARAETKSLSEFSSVPAVLAPVADIRMRGHARNMRWQFVALLSVALGGCSSSVPDATSLCDLPRSLAGWSGATVRWKGLIVNAQPHGISLISEDCRHRGVTIIGFSREAGAQYALLQQRSFGWAWADLTGKVVSGGLRIESFHRVASLSGEEAYQRARRVGF</sequence>
<evidence type="ECO:0000259" key="5">
    <source>
        <dbReference type="PROSITE" id="PS51900"/>
    </source>
</evidence>
<evidence type="ECO:0000313" key="6">
    <source>
        <dbReference type="EMBL" id="TZG29461.1"/>
    </source>
</evidence>
<evidence type="ECO:0000256" key="3">
    <source>
        <dbReference type="ARBA" id="ARBA00023125"/>
    </source>
</evidence>
<dbReference type="InterPro" id="IPR044068">
    <property type="entry name" value="CB"/>
</dbReference>
<proteinExistence type="inferred from homology"/>
<evidence type="ECO:0000256" key="4">
    <source>
        <dbReference type="PROSITE-ProRule" id="PRU01248"/>
    </source>
</evidence>
<dbReference type="RefSeq" id="WP_149521119.1">
    <property type="nucleotide sequence ID" value="NZ_VTOU01000001.1"/>
</dbReference>
<dbReference type="InterPro" id="IPR038488">
    <property type="entry name" value="Integrase_DNA-bd_sf"/>
</dbReference>
<comment type="caution">
    <text evidence="6">The sequence shown here is derived from an EMBL/GenBank/DDBJ whole genome shotgun (WGS) entry which is preliminary data.</text>
</comment>
<feature type="domain" description="Core-binding (CB)" evidence="5">
    <location>
        <begin position="98"/>
        <end position="179"/>
    </location>
</feature>
<dbReference type="EMBL" id="VTOU01000001">
    <property type="protein sequence ID" value="TZG29461.1"/>
    <property type="molecule type" value="Genomic_DNA"/>
</dbReference>
<organism evidence="6 7">
    <name type="scientific">Sphingomonas montanisoli</name>
    <dbReference type="NCBI Taxonomy" id="2606412"/>
    <lineage>
        <taxon>Bacteria</taxon>
        <taxon>Pseudomonadati</taxon>
        <taxon>Pseudomonadota</taxon>
        <taxon>Alphaproteobacteria</taxon>
        <taxon>Sphingomonadales</taxon>
        <taxon>Sphingomonadaceae</taxon>
        <taxon>Sphingomonas</taxon>
    </lineage>
</organism>
<accession>A0A5D9CH73</accession>
<dbReference type="Proteomes" id="UP000322077">
    <property type="component" value="Unassembled WGS sequence"/>
</dbReference>
<keyword evidence="7" id="KW-1185">Reference proteome</keyword>
<dbReference type="Gene3D" id="3.30.160.390">
    <property type="entry name" value="Integrase, DNA-binding domain"/>
    <property type="match status" value="1"/>
</dbReference>
<dbReference type="Pfam" id="PF13356">
    <property type="entry name" value="Arm-DNA-bind_3"/>
    <property type="match status" value="1"/>
</dbReference>
<evidence type="ECO:0000313" key="7">
    <source>
        <dbReference type="Proteomes" id="UP000322077"/>
    </source>
</evidence>
<keyword evidence="3 4" id="KW-0238">DNA-binding</keyword>
<name>A0A5D9CH73_9SPHN</name>
<dbReference type="PANTHER" id="PTHR30629:SF2">
    <property type="entry name" value="PROPHAGE INTEGRASE INTS-RELATED"/>
    <property type="match status" value="1"/>
</dbReference>